<keyword evidence="2" id="KW-1133">Transmembrane helix</keyword>
<keyword evidence="2" id="KW-0472">Membrane</keyword>
<evidence type="ECO:0000313" key="4">
    <source>
        <dbReference type="Proteomes" id="UP000703269"/>
    </source>
</evidence>
<feature type="compositionally biased region" description="Acidic residues" evidence="1">
    <location>
        <begin position="238"/>
        <end position="256"/>
    </location>
</feature>
<feature type="region of interest" description="Disordered" evidence="1">
    <location>
        <begin position="1058"/>
        <end position="1133"/>
    </location>
</feature>
<feature type="region of interest" description="Disordered" evidence="1">
    <location>
        <begin position="877"/>
        <end position="896"/>
    </location>
</feature>
<feature type="compositionally biased region" description="Polar residues" evidence="1">
    <location>
        <begin position="976"/>
        <end position="995"/>
    </location>
</feature>
<feature type="transmembrane region" description="Helical" evidence="2">
    <location>
        <begin position="20"/>
        <end position="48"/>
    </location>
</feature>
<feature type="compositionally biased region" description="Polar residues" evidence="1">
    <location>
        <begin position="152"/>
        <end position="171"/>
    </location>
</feature>
<gene>
    <name evidence="3" type="ORF">PsYK624_005980</name>
</gene>
<feature type="compositionally biased region" description="Polar residues" evidence="1">
    <location>
        <begin position="1058"/>
        <end position="1072"/>
    </location>
</feature>
<keyword evidence="4" id="KW-1185">Reference proteome</keyword>
<feature type="compositionally biased region" description="Low complexity" evidence="1">
    <location>
        <begin position="635"/>
        <end position="682"/>
    </location>
</feature>
<feature type="compositionally biased region" description="Polar residues" evidence="1">
    <location>
        <begin position="732"/>
        <end position="765"/>
    </location>
</feature>
<dbReference type="AlphaFoldDB" id="A0A9P3L8B6"/>
<feature type="compositionally biased region" description="Basic residues" evidence="1">
    <location>
        <begin position="330"/>
        <end position="352"/>
    </location>
</feature>
<evidence type="ECO:0000313" key="3">
    <source>
        <dbReference type="EMBL" id="GJE84522.1"/>
    </source>
</evidence>
<accession>A0A9P3L8B6</accession>
<proteinExistence type="predicted"/>
<sequence>MDDRSDILGGQLHVARPEPLFALSGPSFTGILFYGLILIAAAAGLYTYTPHYRQYQEQRHRRAMRRRHGIPDSDHRPFNVAYAAVKRDQRERNMVEKGKSKQGLRLPPVVLGVSASRQGSAMLGQATRQRQAPGALPQSSQSQVLEEVTLPARSSYTESRRTSGQTTTASESDLHIPGAPQEAGNEGLAPSGSKQTLYAPAFTRGGPSAAAGDKHARDEEAAESEDEQDAKKSRLDATDEDGQWEGDIDDDMDVDEAPPAPRKRGTKRLASLEEDEGFESSKAIGRDKRARKVGQDMKIMRGKKRDRAEAGSTIGVGESSAEDEDEDKHRSNRRRRLAHKKSLLNARGRKRVREPEMDEDESDSDSPSKHVARYKRGRRSPRLGDFLSDDGMVSNDPLCKGRHIGEEWETNGIKFKVGPNGQRLRQSLVKKSRSLFPMPKDSEHPDRQANIDVYVETWLSEEEYQAAKEHNELAWQSHSASNMELPEELGSPSKGKRLLWGSAAQKEAGRKTLALGKSVSANHALRVPASGSSNGLQRRISTIVTPTPPTAPESPKVKSSKSYSKWEKQDLEAAAMARLREKAKVEEAAAEKKIAATSSTAPMAFPSVPAAAKAAEVPAKTSTEPTKPASTFTFSKPAAPSGAPAAKASPSDLPSLSIPSSAPKPAEPAKTSTLTFPTTSTTAAEPVKAPAAAASSPFAFGNPGQPAPAAAAAPAPTAPMNLFPKPAAPAPATNSFGSAQPSTVPSSTANVFGNATQNKPTSSASHPFGAPASNQPSSQQAARSPFTFGAAADSSKKSEERVAESRSTESTQGSSLLARMGGFAAPAAPATSAASQPSTSFAFGKTAAPAVPAAAPAAPGAAGSSAPVKFNFGLSSKPANAAPSSEPAKPEAPKFAFGAPSGPGAFGNTSANGLSSALFGAVGAPKDVPATPQPKSAFGQTAFPSTPANQKPLFGASTTPAGTPSGNSMFGMKPTEPQTPANNTATPMSVSTTPAGTPAPGMLFGQNAASTTPAGQPPKFGSAFGATVSTTPAGAPPKSAFGFGNTAASGSGSSMFGNTSKLGGTAPSSAAGNNAAEGPKTSPAFGPTQPASTAAPTFSFGGGFGQKNTAAQPSTAPAGSSAPAPKANFTFGSTSTPGAGAAFSFGASAGGAASNTTAPAQAAPNAFAFGASSGTGTFAFGQKPPESGQK</sequence>
<name>A0A9P3L8B6_9APHY</name>
<feature type="compositionally biased region" description="Polar residues" evidence="1">
    <location>
        <begin position="956"/>
        <end position="968"/>
    </location>
</feature>
<feature type="compositionally biased region" description="Low complexity" evidence="1">
    <location>
        <begin position="707"/>
        <end position="719"/>
    </location>
</feature>
<evidence type="ECO:0000256" key="2">
    <source>
        <dbReference type="SAM" id="Phobius"/>
    </source>
</evidence>
<feature type="compositionally biased region" description="Polar residues" evidence="1">
    <location>
        <begin position="772"/>
        <end position="782"/>
    </location>
</feature>
<feature type="compositionally biased region" description="Basic and acidic residues" evidence="1">
    <location>
        <begin position="794"/>
        <end position="807"/>
    </location>
</feature>
<evidence type="ECO:0000256" key="1">
    <source>
        <dbReference type="SAM" id="MobiDB-lite"/>
    </source>
</evidence>
<dbReference type="OrthoDB" id="9451547at2759"/>
<feature type="compositionally biased region" description="Polar residues" evidence="1">
    <location>
        <begin position="621"/>
        <end position="634"/>
    </location>
</feature>
<dbReference type="EMBL" id="BPQB01000001">
    <property type="protein sequence ID" value="GJE84522.1"/>
    <property type="molecule type" value="Genomic_DNA"/>
</dbReference>
<comment type="caution">
    <text evidence="3">The sequence shown here is derived from an EMBL/GenBank/DDBJ whole genome shotgun (WGS) entry which is preliminary data.</text>
</comment>
<keyword evidence="2" id="KW-0812">Transmembrane</keyword>
<feature type="compositionally biased region" description="Low complexity" evidence="1">
    <location>
        <begin position="1110"/>
        <end position="1127"/>
    </location>
</feature>
<feature type="region of interest" description="Disordered" evidence="1">
    <location>
        <begin position="120"/>
        <end position="398"/>
    </location>
</feature>
<reference evidence="3 4" key="1">
    <citation type="submission" date="2021-08" db="EMBL/GenBank/DDBJ databases">
        <title>Draft Genome Sequence of Phanerochaete sordida strain YK-624.</title>
        <authorList>
            <person name="Mori T."/>
            <person name="Dohra H."/>
            <person name="Suzuki T."/>
            <person name="Kawagishi H."/>
            <person name="Hirai H."/>
        </authorList>
    </citation>
    <scope>NUCLEOTIDE SEQUENCE [LARGE SCALE GENOMIC DNA]</scope>
    <source>
        <strain evidence="3 4">YK-624</strain>
    </source>
</reference>
<dbReference type="Proteomes" id="UP000703269">
    <property type="component" value="Unassembled WGS sequence"/>
</dbReference>
<feature type="region of interest" description="Disordered" evidence="1">
    <location>
        <begin position="616"/>
        <end position="820"/>
    </location>
</feature>
<feature type="region of interest" description="Disordered" evidence="1">
    <location>
        <begin position="943"/>
        <end position="1025"/>
    </location>
</feature>
<feature type="region of interest" description="Disordered" evidence="1">
    <location>
        <begin position="525"/>
        <end position="564"/>
    </location>
</feature>
<feature type="compositionally biased region" description="Polar residues" evidence="1">
    <location>
        <begin position="530"/>
        <end position="545"/>
    </location>
</feature>
<feature type="compositionally biased region" description="Basic residues" evidence="1">
    <location>
        <begin position="370"/>
        <end position="381"/>
    </location>
</feature>
<protein>
    <submittedName>
        <fullName evidence="3">Uncharacterized protein</fullName>
    </submittedName>
</protein>
<feature type="compositionally biased region" description="Low complexity" evidence="1">
    <location>
        <begin position="689"/>
        <end position="700"/>
    </location>
</feature>
<organism evidence="3 4">
    <name type="scientific">Phanerochaete sordida</name>
    <dbReference type="NCBI Taxonomy" id="48140"/>
    <lineage>
        <taxon>Eukaryota</taxon>
        <taxon>Fungi</taxon>
        <taxon>Dikarya</taxon>
        <taxon>Basidiomycota</taxon>
        <taxon>Agaricomycotina</taxon>
        <taxon>Agaricomycetes</taxon>
        <taxon>Polyporales</taxon>
        <taxon>Phanerochaetaceae</taxon>
        <taxon>Phanerochaete</taxon>
    </lineage>
</organism>